<evidence type="ECO:0000256" key="2">
    <source>
        <dbReference type="ARBA" id="ARBA00000909"/>
    </source>
</evidence>
<keyword evidence="9 11" id="KW-0413">Isomerase</keyword>
<comment type="catalytic activity">
    <reaction evidence="1 11">
        <text>(6R)-NADHX = (6S)-NADHX</text>
        <dbReference type="Rhea" id="RHEA:32215"/>
        <dbReference type="ChEBI" id="CHEBI:64074"/>
        <dbReference type="ChEBI" id="CHEBI:64075"/>
        <dbReference type="EC" id="5.1.99.6"/>
    </reaction>
</comment>
<dbReference type="PANTHER" id="PTHR13232">
    <property type="entry name" value="NAD(P)H-HYDRATE EPIMERASE"/>
    <property type="match status" value="1"/>
</dbReference>
<comment type="similarity">
    <text evidence="11">Belongs to the NnrE/AIBP family.</text>
</comment>
<keyword evidence="6" id="KW-0521">NADP</keyword>
<gene>
    <name evidence="14" type="primary">LOC110989233</name>
</gene>
<dbReference type="EC" id="5.1.99.6" evidence="3 11"/>
<proteinExistence type="inferred from homology"/>
<organism evidence="13 14">
    <name type="scientific">Acanthaster planci</name>
    <name type="common">Crown-of-thorns starfish</name>
    <dbReference type="NCBI Taxonomy" id="133434"/>
    <lineage>
        <taxon>Eukaryota</taxon>
        <taxon>Metazoa</taxon>
        <taxon>Echinodermata</taxon>
        <taxon>Eleutherozoa</taxon>
        <taxon>Asterozoa</taxon>
        <taxon>Asteroidea</taxon>
        <taxon>Valvatacea</taxon>
        <taxon>Valvatida</taxon>
        <taxon>Acanthasteridae</taxon>
        <taxon>Acanthaster</taxon>
    </lineage>
</organism>
<dbReference type="KEGG" id="aplc:110989233"/>
<evidence type="ECO:0000313" key="14">
    <source>
        <dbReference type="RefSeq" id="XP_022109158.1"/>
    </source>
</evidence>
<feature type="binding site" evidence="11">
    <location>
        <position position="226"/>
    </location>
    <ligand>
        <name>K(+)</name>
        <dbReference type="ChEBI" id="CHEBI:29103"/>
    </ligand>
</feature>
<keyword evidence="4 11" id="KW-0479">Metal-binding</keyword>
<feature type="binding site" evidence="11">
    <location>
        <begin position="125"/>
        <end position="129"/>
    </location>
    <ligand>
        <name>(6S)-NADPHX</name>
        <dbReference type="ChEBI" id="CHEBI:64076"/>
    </ligand>
</feature>
<evidence type="ECO:0000256" key="4">
    <source>
        <dbReference type="ARBA" id="ARBA00022723"/>
    </source>
</evidence>
<protein>
    <recommendedName>
        <fullName evidence="3 11">NAD(P)H-hydrate epimerase</fullName>
        <ecNumber evidence="3 11">5.1.99.6</ecNumber>
    </recommendedName>
    <alternativeName>
        <fullName evidence="10 11">NAD(P)HX epimerase</fullName>
    </alternativeName>
</protein>
<keyword evidence="13" id="KW-1185">Reference proteome</keyword>
<evidence type="ECO:0000259" key="12">
    <source>
        <dbReference type="PROSITE" id="PS51385"/>
    </source>
</evidence>
<evidence type="ECO:0000256" key="10">
    <source>
        <dbReference type="ARBA" id="ARBA00041210"/>
    </source>
</evidence>
<keyword evidence="5 11" id="KW-0547">Nucleotide-binding</keyword>
<evidence type="ECO:0000313" key="13">
    <source>
        <dbReference type="Proteomes" id="UP000694845"/>
    </source>
</evidence>
<dbReference type="PANTHER" id="PTHR13232:SF10">
    <property type="entry name" value="NAD(P)H-HYDRATE EPIMERASE"/>
    <property type="match status" value="1"/>
</dbReference>
<dbReference type="SUPFAM" id="SSF64153">
    <property type="entry name" value="YjeF N-terminal domain-like"/>
    <property type="match status" value="1"/>
</dbReference>
<evidence type="ECO:0000256" key="6">
    <source>
        <dbReference type="ARBA" id="ARBA00022857"/>
    </source>
</evidence>
<dbReference type="OrthoDB" id="10064708at2759"/>
<keyword evidence="7 11" id="KW-0630">Potassium</keyword>
<feature type="binding site" evidence="11">
    <location>
        <position position="190"/>
    </location>
    <ligand>
        <name>K(+)</name>
        <dbReference type="ChEBI" id="CHEBI:29103"/>
    </ligand>
</feature>
<comment type="cofactor">
    <cofactor evidence="11">
        <name>K(+)</name>
        <dbReference type="ChEBI" id="CHEBI:29103"/>
    </cofactor>
    <text evidence="11">Binds 1 potassium ion per subunit.</text>
</comment>
<evidence type="ECO:0000256" key="3">
    <source>
        <dbReference type="ARBA" id="ARBA00012228"/>
    </source>
</evidence>
<evidence type="ECO:0000256" key="9">
    <source>
        <dbReference type="ARBA" id="ARBA00023235"/>
    </source>
</evidence>
<dbReference type="PROSITE" id="PS51385">
    <property type="entry name" value="YJEF_N"/>
    <property type="match status" value="1"/>
</dbReference>
<feature type="binding site" evidence="11">
    <location>
        <begin position="194"/>
        <end position="200"/>
    </location>
    <ligand>
        <name>(6S)-NADPHX</name>
        <dbReference type="ChEBI" id="CHEBI:64076"/>
    </ligand>
</feature>
<dbReference type="GO" id="GO:0052856">
    <property type="term" value="F:NAD(P)HX epimerase activity"/>
    <property type="evidence" value="ECO:0007669"/>
    <property type="project" value="UniProtKB-UniRule"/>
</dbReference>
<dbReference type="InterPro" id="IPR004443">
    <property type="entry name" value="YjeF_N_dom"/>
</dbReference>
<comment type="catalytic activity">
    <reaction evidence="2 11">
        <text>(6R)-NADPHX = (6S)-NADPHX</text>
        <dbReference type="Rhea" id="RHEA:32227"/>
        <dbReference type="ChEBI" id="CHEBI:64076"/>
        <dbReference type="ChEBI" id="CHEBI:64077"/>
        <dbReference type="EC" id="5.1.99.6"/>
    </reaction>
</comment>
<evidence type="ECO:0000256" key="11">
    <source>
        <dbReference type="HAMAP-Rule" id="MF_03159"/>
    </source>
</evidence>
<accession>A0A8B7ZUC1</accession>
<feature type="binding site" evidence="11">
    <location>
        <position position="223"/>
    </location>
    <ligand>
        <name>(6S)-NADPHX</name>
        <dbReference type="ChEBI" id="CHEBI:64076"/>
    </ligand>
</feature>
<evidence type="ECO:0000256" key="8">
    <source>
        <dbReference type="ARBA" id="ARBA00023027"/>
    </source>
</evidence>
<dbReference type="HAMAP" id="MF_01966">
    <property type="entry name" value="NADHX_epimerase"/>
    <property type="match status" value="1"/>
</dbReference>
<dbReference type="GO" id="GO:0005739">
    <property type="term" value="C:mitochondrion"/>
    <property type="evidence" value="ECO:0007669"/>
    <property type="project" value="TreeGrafter"/>
</dbReference>
<dbReference type="FunFam" id="3.40.50.10260:FF:000002">
    <property type="entry name" value="NAD(P)H-hydrate epimerase"/>
    <property type="match status" value="1"/>
</dbReference>
<dbReference type="Pfam" id="PF03853">
    <property type="entry name" value="YjeF_N"/>
    <property type="match status" value="1"/>
</dbReference>
<reference evidence="14" key="1">
    <citation type="submission" date="2025-08" db="UniProtKB">
        <authorList>
            <consortium name="RefSeq"/>
        </authorList>
    </citation>
    <scope>IDENTIFICATION</scope>
</reference>
<evidence type="ECO:0000256" key="5">
    <source>
        <dbReference type="ARBA" id="ARBA00022741"/>
    </source>
</evidence>
<name>A0A8B7ZUC1_ACAPL</name>
<feature type="binding site" evidence="11">
    <location>
        <position position="126"/>
    </location>
    <ligand>
        <name>K(+)</name>
        <dbReference type="ChEBI" id="CHEBI:29103"/>
    </ligand>
</feature>
<comment type="function">
    <text evidence="11">Catalyzes the epimerization of the S- and R-forms of NAD(P)HX, a damaged form of NAD(P)H that is a result of enzymatic or heat-dependent hydration. This is a prerequisite for the S-specific NAD(P)H-hydrate dehydratase to allow the repair of both epimers of NAD(P)HX.</text>
</comment>
<dbReference type="AlphaFoldDB" id="A0A8B7ZUC1"/>
<sequence>MLRLSARLPACYRLTVGIAGQISTTLSPSSKLVCSWASQASRSMADCTKCDTKAPPKSAMKKVKFLSQKEAITIDEELVSTYSYSIEQLMELAGLSCATAIAKAYPLNSFTKAEPTVLVCCGPGNNGGDGLVCARHLKLFGYLPSIYYPKHKDIELYKNLSLQCKNMDIPFLSYLPSSSLIDLSYNLVVDGIFGFSFSGQARAPFDDIIKTLKNIMIPLCSIDVPSGWDVEKGSEDGLQPEFLISLTAPKMCAEHFKGKHHYLGGRFVPPELAHKYQLSLPEYPGTECAVQLVLKSSV</sequence>
<keyword evidence="8 11" id="KW-0520">NAD</keyword>
<dbReference type="Proteomes" id="UP000694845">
    <property type="component" value="Unplaced"/>
</dbReference>
<dbReference type="GO" id="GO:0046872">
    <property type="term" value="F:metal ion binding"/>
    <property type="evidence" value="ECO:0007669"/>
    <property type="project" value="UniProtKB-KW"/>
</dbReference>
<feature type="domain" description="YjeF N-terminal" evidence="12">
    <location>
        <begin position="71"/>
        <end position="280"/>
    </location>
</feature>
<dbReference type="InterPro" id="IPR036652">
    <property type="entry name" value="YjeF_N_dom_sf"/>
</dbReference>
<evidence type="ECO:0000256" key="7">
    <source>
        <dbReference type="ARBA" id="ARBA00022958"/>
    </source>
</evidence>
<dbReference type="NCBIfam" id="TIGR00197">
    <property type="entry name" value="yjeF_nterm"/>
    <property type="match status" value="1"/>
</dbReference>
<dbReference type="GeneID" id="110989233"/>
<evidence type="ECO:0000256" key="1">
    <source>
        <dbReference type="ARBA" id="ARBA00000013"/>
    </source>
</evidence>
<dbReference type="Gene3D" id="3.40.50.10260">
    <property type="entry name" value="YjeF N-terminal domain"/>
    <property type="match status" value="1"/>
</dbReference>
<dbReference type="GO" id="GO:0000166">
    <property type="term" value="F:nucleotide binding"/>
    <property type="evidence" value="ECO:0007669"/>
    <property type="project" value="UniProtKB-KW"/>
</dbReference>
<dbReference type="RefSeq" id="XP_022109158.1">
    <property type="nucleotide sequence ID" value="XM_022253466.1"/>
</dbReference>
<dbReference type="InterPro" id="IPR032976">
    <property type="entry name" value="YJEFN_prot_NAXE-like"/>
</dbReference>
<comment type="caution">
    <text evidence="11">Lacks conserved residue(s) required for the propagation of feature annotation.</text>
</comment>